<name>A0A4Q4N9R2_ALTAL</name>
<gene>
    <name evidence="2" type="ORF">AA0117_g9428</name>
</gene>
<evidence type="ECO:0000313" key="3">
    <source>
        <dbReference type="Proteomes" id="UP000291422"/>
    </source>
</evidence>
<dbReference type="InterPro" id="IPR010730">
    <property type="entry name" value="HET"/>
</dbReference>
<dbReference type="PANTHER" id="PTHR24148">
    <property type="entry name" value="ANKYRIN REPEAT DOMAIN-CONTAINING PROTEIN 39 HOMOLOG-RELATED"/>
    <property type="match status" value="1"/>
</dbReference>
<evidence type="ECO:0000313" key="2">
    <source>
        <dbReference type="EMBL" id="RYN71640.1"/>
    </source>
</evidence>
<dbReference type="Proteomes" id="UP000291422">
    <property type="component" value="Unassembled WGS sequence"/>
</dbReference>
<dbReference type="PANTHER" id="PTHR24148:SF73">
    <property type="entry name" value="HET DOMAIN PROTEIN (AFU_ORTHOLOGUE AFUA_8G01020)"/>
    <property type="match status" value="1"/>
</dbReference>
<dbReference type="VEuPathDB" id="FungiDB:CC77DRAFT_946771"/>
<dbReference type="AlphaFoldDB" id="A0A4Q4N9R2"/>
<dbReference type="EMBL" id="PDXD01000031">
    <property type="protein sequence ID" value="RYN71640.1"/>
    <property type="molecule type" value="Genomic_DNA"/>
</dbReference>
<proteinExistence type="predicted"/>
<accession>A0A4Q4N9R2</accession>
<organism evidence="2 3">
    <name type="scientific">Alternaria alternata</name>
    <name type="common">Alternaria rot fungus</name>
    <name type="synonym">Torula alternata</name>
    <dbReference type="NCBI Taxonomy" id="5599"/>
    <lineage>
        <taxon>Eukaryota</taxon>
        <taxon>Fungi</taxon>
        <taxon>Dikarya</taxon>
        <taxon>Ascomycota</taxon>
        <taxon>Pezizomycotina</taxon>
        <taxon>Dothideomycetes</taxon>
        <taxon>Pleosporomycetidae</taxon>
        <taxon>Pleosporales</taxon>
        <taxon>Pleosporineae</taxon>
        <taxon>Pleosporaceae</taxon>
        <taxon>Alternaria</taxon>
        <taxon>Alternaria sect. Alternaria</taxon>
        <taxon>Alternaria alternata complex</taxon>
    </lineage>
</organism>
<dbReference type="InterPro" id="IPR052895">
    <property type="entry name" value="HetReg/Transcr_Mod"/>
</dbReference>
<sequence length="360" mass="42043">MTGFAQNSAPRYTAVSYTWGNETPSEHIFINGQPFPVRLNLWSCLHHLAQDRMAGWTHLWVDAICINQKNNKERTAQVRRMDTIYRNASAVSVWLGLPPSVEQYRSRHEPIRTFEDSGFDFYDEMSHLANHPYWTRFWVIQEFLLGQDVNVYCGNTRMNWLDFKETLGSRVGVSEYIHQASMPKGFDSRPWKAFPLITGRHPDRHPEMHLPLSQLLINHSTSECKDPRDRVFALLGLVMPDERVLLERFFPDYNMSEDDVVLIALAHVRQYDFEYDGVDDDTLFKGLGITDAKKRKMLERRVAYYDYLGDEAPSHYRFFDDDPADEVPSHYRFFDNDDAAEMEARFSEGDDGPNHRCIVL</sequence>
<reference evidence="3" key="1">
    <citation type="journal article" date="2019" name="bioRxiv">
        <title>Genomics, evolutionary history and diagnostics of the Alternaria alternata species group including apple and Asian pear pathotypes.</title>
        <authorList>
            <person name="Armitage A.D."/>
            <person name="Cockerton H.M."/>
            <person name="Sreenivasaprasad S."/>
            <person name="Woodhall J.W."/>
            <person name="Lane C.R."/>
            <person name="Harrison R.J."/>
            <person name="Clarkson J.P."/>
        </authorList>
    </citation>
    <scope>NUCLEOTIDE SEQUENCE [LARGE SCALE GENOMIC DNA]</scope>
    <source>
        <strain evidence="3">FERA 1177</strain>
    </source>
</reference>
<protein>
    <recommendedName>
        <fullName evidence="1">Heterokaryon incompatibility domain-containing protein</fullName>
    </recommendedName>
</protein>
<dbReference type="Pfam" id="PF06985">
    <property type="entry name" value="HET"/>
    <property type="match status" value="1"/>
</dbReference>
<evidence type="ECO:0000259" key="1">
    <source>
        <dbReference type="Pfam" id="PF06985"/>
    </source>
</evidence>
<feature type="domain" description="Heterokaryon incompatibility" evidence="1">
    <location>
        <begin position="12"/>
        <end position="142"/>
    </location>
</feature>
<comment type="caution">
    <text evidence="2">The sequence shown here is derived from an EMBL/GenBank/DDBJ whole genome shotgun (WGS) entry which is preliminary data.</text>
</comment>